<dbReference type="Gene3D" id="3.30.420.10">
    <property type="entry name" value="Ribonuclease H-like superfamily/Ribonuclease H"/>
    <property type="match status" value="1"/>
</dbReference>
<evidence type="ECO:0000256" key="1">
    <source>
        <dbReference type="SAM" id="MobiDB-lite"/>
    </source>
</evidence>
<evidence type="ECO:0000259" key="2">
    <source>
        <dbReference type="Pfam" id="PF03732"/>
    </source>
</evidence>
<dbReference type="InterPro" id="IPR036397">
    <property type="entry name" value="RNaseH_sf"/>
</dbReference>
<sequence length="798" mass="90822">MPIQINRANARVIKEREATRKAIEEAPLVVKEIPIRVQDIEKDDTLTTKALLQHQKHEVLRFSPSARVQAIILGTDLYLNKLAPSIEGHVSALKSLIKSHNRKNKGDPIRLDFKTEDTDVQDHNIVKGKEVIDEDLRKPFKEAQRTPITRRIIEFAGPEYKMPNNMKLYDGTIDSKDHLSCFASASNSEEWPMHVWCRMFQQTLDGSARGWFKRLPRDSINEWADLREAFAARFSVRRAFKSPELAKRFLDKVPTTVNEMMERLEDFVRSEEAYASIELPKGETRESHRKISFPSNRRDVWPLRNTRSMESRRDDYRNRHRGRDTCHANRPRDGRAPYPPQMGEYNRRVASEKGHYTNDCIQLRKQIEMALESRKLNHLQKIREAMEPWMNIPITFSAISVGDIFEEPLIVEDEVEGNLVRRVYVDEGSLVKPLGKIELEAHFGNKGLCRRTSMKFIVVQSPSPYNIILGRPGLKTLRAIPSTIHAMMKFPTPKGVATLVTQMVIITECRRLEKRQMVEEESPEEKRDVALTEEVLVNPSFPDQLVAIGRGLSEAGKDQLKCLLKDNMEIFAWEPSNMTGVPRRIIEHALNVNPSLDPVCQKRRTFSMEKSGVVTNEAGGLDFLIPNRKELGGICGRHGVDIGGFPLRSAERGKGRIVHSNVGGNPGKRRHGKLDLFTDGASCPKGSGAGLVLIGPNGIEYTYAFRLTLPSTNNEAEYEALLAGKDSMLKYMEKEKEYAFEFKSFSIENIPRNMNQKADVLSKLASVAFNHLTKEVLVEVLNERSTEGQEIHTVVEEE</sequence>
<feature type="region of interest" description="Disordered" evidence="1">
    <location>
        <begin position="310"/>
        <end position="340"/>
    </location>
</feature>
<dbReference type="PANTHER" id="PTHR48475:SF2">
    <property type="entry name" value="RIBONUCLEASE H"/>
    <property type="match status" value="1"/>
</dbReference>
<comment type="caution">
    <text evidence="3">The sequence shown here is derived from an EMBL/GenBank/DDBJ whole genome shotgun (WGS) entry which is preliminary data.</text>
</comment>
<dbReference type="Pfam" id="PF03732">
    <property type="entry name" value="Retrotrans_gag"/>
    <property type="match status" value="1"/>
</dbReference>
<accession>A0A699HUR3</accession>
<gene>
    <name evidence="3" type="ORF">Tci_452967</name>
</gene>
<dbReference type="SUPFAM" id="SSF53098">
    <property type="entry name" value="Ribonuclease H-like"/>
    <property type="match status" value="1"/>
</dbReference>
<dbReference type="InterPro" id="IPR005162">
    <property type="entry name" value="Retrotrans_gag_dom"/>
</dbReference>
<keyword evidence="3" id="KW-0695">RNA-directed DNA polymerase</keyword>
<reference evidence="3" key="1">
    <citation type="journal article" date="2019" name="Sci. Rep.">
        <title>Draft genome of Tanacetum cinerariifolium, the natural source of mosquito coil.</title>
        <authorList>
            <person name="Yamashiro T."/>
            <person name="Shiraishi A."/>
            <person name="Satake H."/>
            <person name="Nakayama K."/>
        </authorList>
    </citation>
    <scope>NUCLEOTIDE SEQUENCE</scope>
</reference>
<keyword evidence="3" id="KW-0808">Transferase</keyword>
<proteinExistence type="predicted"/>
<dbReference type="InterPro" id="IPR012337">
    <property type="entry name" value="RNaseH-like_sf"/>
</dbReference>
<dbReference type="EMBL" id="BKCJ010211823">
    <property type="protein sequence ID" value="GEY80993.1"/>
    <property type="molecule type" value="Genomic_DNA"/>
</dbReference>
<organism evidence="3">
    <name type="scientific">Tanacetum cinerariifolium</name>
    <name type="common">Dalmatian daisy</name>
    <name type="synonym">Chrysanthemum cinerariifolium</name>
    <dbReference type="NCBI Taxonomy" id="118510"/>
    <lineage>
        <taxon>Eukaryota</taxon>
        <taxon>Viridiplantae</taxon>
        <taxon>Streptophyta</taxon>
        <taxon>Embryophyta</taxon>
        <taxon>Tracheophyta</taxon>
        <taxon>Spermatophyta</taxon>
        <taxon>Magnoliopsida</taxon>
        <taxon>eudicotyledons</taxon>
        <taxon>Gunneridae</taxon>
        <taxon>Pentapetalae</taxon>
        <taxon>asterids</taxon>
        <taxon>campanulids</taxon>
        <taxon>Asterales</taxon>
        <taxon>Asteraceae</taxon>
        <taxon>Asteroideae</taxon>
        <taxon>Anthemideae</taxon>
        <taxon>Anthemidinae</taxon>
        <taxon>Tanacetum</taxon>
    </lineage>
</organism>
<evidence type="ECO:0000313" key="3">
    <source>
        <dbReference type="EMBL" id="GEY80993.1"/>
    </source>
</evidence>
<feature type="compositionally biased region" description="Basic and acidic residues" evidence="1">
    <location>
        <begin position="310"/>
        <end position="335"/>
    </location>
</feature>
<protein>
    <submittedName>
        <fullName evidence="3">Reverse transcriptase domain-containing protein</fullName>
    </submittedName>
</protein>
<dbReference type="GO" id="GO:0003676">
    <property type="term" value="F:nucleic acid binding"/>
    <property type="evidence" value="ECO:0007669"/>
    <property type="project" value="InterPro"/>
</dbReference>
<dbReference type="PANTHER" id="PTHR48475">
    <property type="entry name" value="RIBONUCLEASE H"/>
    <property type="match status" value="1"/>
</dbReference>
<keyword evidence="3" id="KW-0548">Nucleotidyltransferase</keyword>
<dbReference type="AlphaFoldDB" id="A0A699HUR3"/>
<dbReference type="GO" id="GO:0003964">
    <property type="term" value="F:RNA-directed DNA polymerase activity"/>
    <property type="evidence" value="ECO:0007669"/>
    <property type="project" value="UniProtKB-KW"/>
</dbReference>
<feature type="domain" description="Retrotransposon gag" evidence="2">
    <location>
        <begin position="199"/>
        <end position="265"/>
    </location>
</feature>
<name>A0A699HUR3_TANCI</name>